<gene>
    <name evidence="1" type="ORF">NPIL_3281</name>
</gene>
<reference evidence="1" key="1">
    <citation type="submission" date="2020-08" db="EMBL/GenBank/DDBJ databases">
        <title>Multicomponent nature underlies the extraordinary mechanical properties of spider dragline silk.</title>
        <authorList>
            <person name="Kono N."/>
            <person name="Nakamura H."/>
            <person name="Mori M."/>
            <person name="Yoshida Y."/>
            <person name="Ohtoshi R."/>
            <person name="Malay A.D."/>
            <person name="Moran D.A.P."/>
            <person name="Tomita M."/>
            <person name="Numata K."/>
            <person name="Arakawa K."/>
        </authorList>
    </citation>
    <scope>NUCLEOTIDE SEQUENCE</scope>
</reference>
<name>A0A8X6PBG9_NEPPI</name>
<dbReference type="AlphaFoldDB" id="A0A8X6PBG9"/>
<accession>A0A8X6PBG9</accession>
<keyword evidence="2" id="KW-1185">Reference proteome</keyword>
<evidence type="ECO:0000313" key="2">
    <source>
        <dbReference type="Proteomes" id="UP000887013"/>
    </source>
</evidence>
<organism evidence="1 2">
    <name type="scientific">Nephila pilipes</name>
    <name type="common">Giant wood spider</name>
    <name type="synonym">Nephila maculata</name>
    <dbReference type="NCBI Taxonomy" id="299642"/>
    <lineage>
        <taxon>Eukaryota</taxon>
        <taxon>Metazoa</taxon>
        <taxon>Ecdysozoa</taxon>
        <taxon>Arthropoda</taxon>
        <taxon>Chelicerata</taxon>
        <taxon>Arachnida</taxon>
        <taxon>Araneae</taxon>
        <taxon>Araneomorphae</taxon>
        <taxon>Entelegynae</taxon>
        <taxon>Araneoidea</taxon>
        <taxon>Nephilidae</taxon>
        <taxon>Nephila</taxon>
    </lineage>
</organism>
<dbReference type="EMBL" id="BMAW01114523">
    <property type="protein sequence ID" value="GFT62137.1"/>
    <property type="molecule type" value="Genomic_DNA"/>
</dbReference>
<sequence length="102" mass="11839">MILLCAAERDVMRCYYAAMSAVMTRRHYFRYGDIAIIHALLTLFCHMPDAPDSDDAITLMMPCRHFADAPRHDARFSCAIDAIFFFTQLLMLLMPERDNLPY</sequence>
<evidence type="ECO:0000313" key="1">
    <source>
        <dbReference type="EMBL" id="GFT62137.1"/>
    </source>
</evidence>
<comment type="caution">
    <text evidence="1">The sequence shown here is derived from an EMBL/GenBank/DDBJ whole genome shotgun (WGS) entry which is preliminary data.</text>
</comment>
<dbReference type="Proteomes" id="UP000887013">
    <property type="component" value="Unassembled WGS sequence"/>
</dbReference>
<protein>
    <submittedName>
        <fullName evidence="1">Uncharacterized protein</fullName>
    </submittedName>
</protein>
<proteinExistence type="predicted"/>